<reference evidence="6 7" key="1">
    <citation type="submission" date="2018-06" db="EMBL/GenBank/DDBJ databases">
        <title>Comparative genomics reveals the genomic features of Rhizophagus irregularis, R. cerebriforme, R. diaphanum and Gigaspora rosea, and their symbiotic lifestyle signature.</title>
        <authorList>
            <person name="Morin E."/>
            <person name="San Clemente H."/>
            <person name="Chen E.C.H."/>
            <person name="De La Providencia I."/>
            <person name="Hainaut M."/>
            <person name="Kuo A."/>
            <person name="Kohler A."/>
            <person name="Murat C."/>
            <person name="Tang N."/>
            <person name="Roy S."/>
            <person name="Loubradou J."/>
            <person name="Henrissat B."/>
            <person name="Grigoriev I.V."/>
            <person name="Corradi N."/>
            <person name="Roux C."/>
            <person name="Martin F.M."/>
        </authorList>
    </citation>
    <scope>NUCLEOTIDE SEQUENCE [LARGE SCALE GENOMIC DNA]</scope>
    <source>
        <strain evidence="6 7">DAOM 227022</strain>
    </source>
</reference>
<proteinExistence type="predicted"/>
<evidence type="ECO:0000256" key="4">
    <source>
        <dbReference type="SAM" id="MobiDB-lite"/>
    </source>
</evidence>
<organism evidence="6 7">
    <name type="scientific">Glomus cerebriforme</name>
    <dbReference type="NCBI Taxonomy" id="658196"/>
    <lineage>
        <taxon>Eukaryota</taxon>
        <taxon>Fungi</taxon>
        <taxon>Fungi incertae sedis</taxon>
        <taxon>Mucoromycota</taxon>
        <taxon>Glomeromycotina</taxon>
        <taxon>Glomeromycetes</taxon>
        <taxon>Glomerales</taxon>
        <taxon>Glomeraceae</taxon>
        <taxon>Glomus</taxon>
    </lineage>
</organism>
<dbReference type="InterPro" id="IPR045379">
    <property type="entry name" value="Crinkler_N"/>
</dbReference>
<evidence type="ECO:0000313" key="7">
    <source>
        <dbReference type="Proteomes" id="UP000265703"/>
    </source>
</evidence>
<protein>
    <recommendedName>
        <fullName evidence="5">Crinkler effector protein N-terminal domain-containing protein</fullName>
    </recommendedName>
</protein>
<dbReference type="EMBL" id="QKYT01000007">
    <property type="protein sequence ID" value="RIA99152.1"/>
    <property type="molecule type" value="Genomic_DNA"/>
</dbReference>
<comment type="subcellular location">
    <subcellularLocation>
        <location evidence="1">Host cell</location>
    </subcellularLocation>
    <subcellularLocation>
        <location evidence="2">Secreted</location>
    </subcellularLocation>
</comment>
<keyword evidence="7" id="KW-1185">Reference proteome</keyword>
<evidence type="ECO:0000256" key="3">
    <source>
        <dbReference type="ARBA" id="ARBA00022525"/>
    </source>
</evidence>
<evidence type="ECO:0000259" key="5">
    <source>
        <dbReference type="Pfam" id="PF20147"/>
    </source>
</evidence>
<feature type="domain" description="Crinkler effector protein N-terminal" evidence="5">
    <location>
        <begin position="3"/>
        <end position="99"/>
    </location>
</feature>
<dbReference type="STRING" id="658196.A0A397TMH4"/>
<evidence type="ECO:0000256" key="2">
    <source>
        <dbReference type="ARBA" id="ARBA00004613"/>
    </source>
</evidence>
<accession>A0A397TMH4</accession>
<evidence type="ECO:0000313" key="6">
    <source>
        <dbReference type="EMBL" id="RIA99152.1"/>
    </source>
</evidence>
<gene>
    <name evidence="6" type="ORF">C1645_811899</name>
</gene>
<dbReference type="OrthoDB" id="2304312at2759"/>
<name>A0A397TMH4_9GLOM</name>
<dbReference type="Pfam" id="PF20147">
    <property type="entry name" value="Crinkler"/>
    <property type="match status" value="1"/>
</dbReference>
<dbReference type="GO" id="GO:0043657">
    <property type="term" value="C:host cell"/>
    <property type="evidence" value="ECO:0007669"/>
    <property type="project" value="UniProtKB-SubCell"/>
</dbReference>
<dbReference type="AlphaFoldDB" id="A0A397TMH4"/>
<sequence length="297" mass="33346">MSITLLCLIKENTTASAFAIDIDRKKLVNHLKKAIKAEKVLEFNNFPADKLKLWKVTIPDDCDDLLSNPTLQDKLLATRDIEEYWPEKPPKRHIHVIIKLPLLSLEEALSCILPPITYFLDCVTLKTTTKASGDTLAKVIDEEDVRSILDFNICQILNKLMGPDCIYSRKSTDTPGILDFNCHLVGSLILVIEAKRKHVLEDMEKQTFPEFYQTSKDKDVSESPSVLKTYAYLTQRVKENPKSPKPQVVVLVQGDNNSHNLWSHSKSSSSSSLNNQTSSNSTNQQSSSAFSASNNPL</sequence>
<keyword evidence="3" id="KW-0964">Secreted</keyword>
<dbReference type="Proteomes" id="UP000265703">
    <property type="component" value="Unassembled WGS sequence"/>
</dbReference>
<comment type="caution">
    <text evidence="6">The sequence shown here is derived from an EMBL/GenBank/DDBJ whole genome shotgun (WGS) entry which is preliminary data.</text>
</comment>
<dbReference type="GO" id="GO:0005576">
    <property type="term" value="C:extracellular region"/>
    <property type="evidence" value="ECO:0007669"/>
    <property type="project" value="UniProtKB-SubCell"/>
</dbReference>
<evidence type="ECO:0000256" key="1">
    <source>
        <dbReference type="ARBA" id="ARBA00004340"/>
    </source>
</evidence>
<feature type="region of interest" description="Disordered" evidence="4">
    <location>
        <begin position="260"/>
        <end position="297"/>
    </location>
</feature>